<evidence type="ECO:0000256" key="7">
    <source>
        <dbReference type="SAM" id="Phobius"/>
    </source>
</evidence>
<feature type="region of interest" description="Disordered" evidence="6">
    <location>
        <begin position="325"/>
        <end position="349"/>
    </location>
</feature>
<dbReference type="AlphaFoldDB" id="A0A8E2EG91"/>
<comment type="similarity">
    <text evidence="5">Belongs to the SAT4 family.</text>
</comment>
<gene>
    <name evidence="9" type="ORF">K432DRAFT_190986</name>
</gene>
<evidence type="ECO:0000256" key="5">
    <source>
        <dbReference type="ARBA" id="ARBA00038359"/>
    </source>
</evidence>
<keyword evidence="3 7" id="KW-1133">Transmembrane helix</keyword>
<evidence type="ECO:0000256" key="2">
    <source>
        <dbReference type="ARBA" id="ARBA00022692"/>
    </source>
</evidence>
<evidence type="ECO:0000256" key="6">
    <source>
        <dbReference type="SAM" id="MobiDB-lite"/>
    </source>
</evidence>
<organism evidence="9 10">
    <name type="scientific">Lepidopterella palustris CBS 459.81</name>
    <dbReference type="NCBI Taxonomy" id="1314670"/>
    <lineage>
        <taxon>Eukaryota</taxon>
        <taxon>Fungi</taxon>
        <taxon>Dikarya</taxon>
        <taxon>Ascomycota</taxon>
        <taxon>Pezizomycotina</taxon>
        <taxon>Dothideomycetes</taxon>
        <taxon>Pleosporomycetidae</taxon>
        <taxon>Mytilinidiales</taxon>
        <taxon>Argynnaceae</taxon>
        <taxon>Lepidopterella</taxon>
    </lineage>
</organism>
<evidence type="ECO:0000313" key="10">
    <source>
        <dbReference type="Proteomes" id="UP000250266"/>
    </source>
</evidence>
<name>A0A8E2EG91_9PEZI</name>
<feature type="transmembrane region" description="Helical" evidence="7">
    <location>
        <begin position="173"/>
        <end position="194"/>
    </location>
</feature>
<feature type="domain" description="Rhodopsin" evidence="8">
    <location>
        <begin position="22"/>
        <end position="288"/>
    </location>
</feature>
<evidence type="ECO:0000313" key="9">
    <source>
        <dbReference type="EMBL" id="OCK83235.1"/>
    </source>
</evidence>
<sequence length="403" mass="45584">MLPLIVESPIWYGVVAIIVLARFVSRTLLFGTIKKLQIDDWIMAFAFCVYTAFIVSINIVAQANSNLLPPGFDIRSLTAHQISDREYGSKMILVVEQCQCVIIWSAKACLLIMYYRLTIALRENIVVKILAVYVAFGFVIMEIFYLGVWCRPFHNYWAVPTPNVQCSAATNHLITNAVFNLSSDLVMLVVALQMLIRSYLPLRRKLVLSGIFGLGIFVVRPLLTFKLNLSITMTMKLDPNNKQILAAVLNKYYSFSQPFGGLWTFWYVRESSTALLVANLPFTWTLLRRIFNLRAFDHTTTNPASRNLNSQRTIKYRRFIPMGRRTSSTSDRSAGSGASNSPTQDTASSLQVLTDWRENNYYGRADKEALEADPWDLGNKLESPIQRTFVAPGRSKSVGENSV</sequence>
<dbReference type="InterPro" id="IPR049326">
    <property type="entry name" value="Rhodopsin_dom_fungi"/>
</dbReference>
<dbReference type="InterPro" id="IPR052337">
    <property type="entry name" value="SAT4-like"/>
</dbReference>
<comment type="subcellular location">
    <subcellularLocation>
        <location evidence="1">Membrane</location>
        <topology evidence="1">Multi-pass membrane protein</topology>
    </subcellularLocation>
</comment>
<dbReference type="EMBL" id="KV744866">
    <property type="protein sequence ID" value="OCK83235.1"/>
    <property type="molecule type" value="Genomic_DNA"/>
</dbReference>
<feature type="transmembrane region" description="Helical" evidence="7">
    <location>
        <begin position="41"/>
        <end position="61"/>
    </location>
</feature>
<dbReference type="Pfam" id="PF20684">
    <property type="entry name" value="Fung_rhodopsin"/>
    <property type="match status" value="1"/>
</dbReference>
<feature type="transmembrane region" description="Helical" evidence="7">
    <location>
        <begin position="206"/>
        <end position="223"/>
    </location>
</feature>
<protein>
    <recommendedName>
        <fullName evidence="8">Rhodopsin domain-containing protein</fullName>
    </recommendedName>
</protein>
<dbReference type="PANTHER" id="PTHR33048:SF149">
    <property type="entry name" value="UBID FAMILY DECARBOXYLASE"/>
    <property type="match status" value="1"/>
</dbReference>
<accession>A0A8E2EG91</accession>
<dbReference type="GO" id="GO:0016020">
    <property type="term" value="C:membrane"/>
    <property type="evidence" value="ECO:0007669"/>
    <property type="project" value="UniProtKB-SubCell"/>
</dbReference>
<keyword evidence="4 7" id="KW-0472">Membrane</keyword>
<dbReference type="PANTHER" id="PTHR33048">
    <property type="entry name" value="PTH11-LIKE INTEGRAL MEMBRANE PROTEIN (AFU_ORTHOLOGUE AFUA_5G11245)"/>
    <property type="match status" value="1"/>
</dbReference>
<feature type="transmembrane region" description="Helical" evidence="7">
    <location>
        <begin position="12"/>
        <end position="29"/>
    </location>
</feature>
<proteinExistence type="inferred from homology"/>
<evidence type="ECO:0000256" key="3">
    <source>
        <dbReference type="ARBA" id="ARBA00022989"/>
    </source>
</evidence>
<keyword evidence="10" id="KW-1185">Reference proteome</keyword>
<evidence type="ECO:0000259" key="8">
    <source>
        <dbReference type="Pfam" id="PF20684"/>
    </source>
</evidence>
<dbReference type="OrthoDB" id="3903189at2759"/>
<dbReference type="Proteomes" id="UP000250266">
    <property type="component" value="Unassembled WGS sequence"/>
</dbReference>
<reference evidence="9 10" key="1">
    <citation type="journal article" date="2016" name="Nat. Commun.">
        <title>Ectomycorrhizal ecology is imprinted in the genome of the dominant symbiotic fungus Cenococcum geophilum.</title>
        <authorList>
            <consortium name="DOE Joint Genome Institute"/>
            <person name="Peter M."/>
            <person name="Kohler A."/>
            <person name="Ohm R.A."/>
            <person name="Kuo A."/>
            <person name="Krutzmann J."/>
            <person name="Morin E."/>
            <person name="Arend M."/>
            <person name="Barry K.W."/>
            <person name="Binder M."/>
            <person name="Choi C."/>
            <person name="Clum A."/>
            <person name="Copeland A."/>
            <person name="Grisel N."/>
            <person name="Haridas S."/>
            <person name="Kipfer T."/>
            <person name="LaButti K."/>
            <person name="Lindquist E."/>
            <person name="Lipzen A."/>
            <person name="Maire R."/>
            <person name="Meier B."/>
            <person name="Mihaltcheva S."/>
            <person name="Molinier V."/>
            <person name="Murat C."/>
            <person name="Poggeler S."/>
            <person name="Quandt C.A."/>
            <person name="Sperisen C."/>
            <person name="Tritt A."/>
            <person name="Tisserant E."/>
            <person name="Crous P.W."/>
            <person name="Henrissat B."/>
            <person name="Nehls U."/>
            <person name="Egli S."/>
            <person name="Spatafora J.W."/>
            <person name="Grigoriev I.V."/>
            <person name="Martin F.M."/>
        </authorList>
    </citation>
    <scope>NUCLEOTIDE SEQUENCE [LARGE SCALE GENOMIC DNA]</scope>
    <source>
        <strain evidence="9 10">CBS 459.81</strain>
    </source>
</reference>
<evidence type="ECO:0000256" key="1">
    <source>
        <dbReference type="ARBA" id="ARBA00004141"/>
    </source>
</evidence>
<keyword evidence="2 7" id="KW-0812">Transmembrane</keyword>
<evidence type="ECO:0000256" key="4">
    <source>
        <dbReference type="ARBA" id="ARBA00023136"/>
    </source>
</evidence>
<feature type="transmembrane region" description="Helical" evidence="7">
    <location>
        <begin position="125"/>
        <end position="148"/>
    </location>
</feature>
<feature type="transmembrane region" description="Helical" evidence="7">
    <location>
        <begin position="91"/>
        <end position="113"/>
    </location>
</feature>